<evidence type="ECO:0000256" key="1">
    <source>
        <dbReference type="ARBA" id="ARBA00023125"/>
    </source>
</evidence>
<sequence length="1121" mass="125715">MASGSARVQATNLVPLIREIRHYINQLHRVNIVAGVRSFNVAADALCNWVMDFGAPDRHHDATDTECPLLDYQSHDPFARGCPPVLPVAYADYALAQWQVRWSLVLLDFARVAHLVQHRFLRRHSDVLPLPVSPDASRSTVDTSARAERAPFDSSVHRECVINGITRCVPLGVFRLFQTLAATNHLPFQSTGKPIEGCLSLPFEDIRFLTEVVRLPQLDIEGTLRIFRGQTSRDGRPNKALRSRLYRRHLASYPDLKLLCHTADHGVVPHWYHPEARLGVRPLPNNYPSAMYGAAIVTHRLLKDYYAGRCILATVAALTTEPGFHSSAFALVPKKDVPLSEDGRIINDLSAPCGSSVNEATDSTLTPDAGWDPFSCIALRILELRIRYPGCRVYALVADIAEAFHHVPVHARHSSAFGGTFPRSQIGIVSGMAVFGWTASPGFFAVMGKATRHYQRSGVSHVNGYPEPFWIFEWVDDIVLIEVDLDDRLLRAERRLRDADKLVFGSDGWHEGKFATWSEQRKIDKIKHVVSETLKLRFVPLKTLDSLIGVLRHILTFIPIAKPFIQRLVSTQIRIMQTGAIGTPMTAELRADLLWWNELVFDNQFAGVPMTLFEAEPSELDGWVILHSANYITVFGLTPKRSQRFCIANVVDEADISRTVLQLVERWVAIEPVQQNWSHIRLYRPGGAATIENLALALARRKLKLTVTRVLSRASETKPCGVPYPSLERYLLPDRLDQIMESTSKLKRSSINSNSLRAYEKRFSHWEDFCGEFGFPTWINNLSQERQARIVGLFAGLCALEGHNSRKQGNKYQTFNGKMAAVAFAHKRVRNARLNYKTPEFELIARGFKRTNSSVDRKQPVTASLLLEVYRQLQNQQCQNREETDLLWGSIVIGFFFLDRSSELWGPISKDEINEGVVHCVRAADVVLRNRYGQQTEPGSGAVSSVEIRYRSHKGDPTRQGNTIRHYRSGLQGLCPVEAAELCLLTRRKWLDRGKRLGDYLTSVDISKTISKSTVAKAIKNAAKATGAEPKEYSTHSLRIGGACALLGAGKSELVIKLMGRWSSWCFSVYPRLQPGMMKDVAQHMIRGSAWECSDHIDEPPGGFGGQASLTNQVLAPILLP</sequence>
<keyword evidence="4" id="KW-1185">Reference proteome</keyword>
<dbReference type="InterPro" id="IPR052925">
    <property type="entry name" value="Phage_Integrase-like_Recomb"/>
</dbReference>
<comment type="caution">
    <text evidence="3">The sequence shown here is derived from an EMBL/GenBank/DDBJ whole genome shotgun (WGS) entry which is preliminary data.</text>
</comment>
<dbReference type="InterPro" id="IPR010998">
    <property type="entry name" value="Integrase_recombinase_N"/>
</dbReference>
<reference evidence="4" key="1">
    <citation type="submission" date="2017-03" db="EMBL/GenBank/DDBJ databases">
        <title>Phytopthora megakarya and P. palmivora, two closely related causual agents of cacao black pod achieved similar genome size and gene model numbers by different mechanisms.</title>
        <authorList>
            <person name="Ali S."/>
            <person name="Shao J."/>
            <person name="Larry D.J."/>
            <person name="Kronmiller B."/>
            <person name="Shen D."/>
            <person name="Strem M.D."/>
            <person name="Melnick R.L."/>
            <person name="Guiltinan M.J."/>
            <person name="Tyler B.M."/>
            <person name="Meinhardt L.W."/>
            <person name="Bailey B.A."/>
        </authorList>
    </citation>
    <scope>NUCLEOTIDE SEQUENCE [LARGE SCALE GENOMIC DNA]</scope>
    <source>
        <strain evidence="4">zdho120</strain>
    </source>
</reference>
<dbReference type="Gene3D" id="1.10.443.10">
    <property type="entry name" value="Intergrase catalytic core"/>
    <property type="match status" value="1"/>
</dbReference>
<dbReference type="GO" id="GO:0003677">
    <property type="term" value="F:DNA binding"/>
    <property type="evidence" value="ECO:0007669"/>
    <property type="project" value="UniProtKB-KW"/>
</dbReference>
<dbReference type="InterPro" id="IPR011010">
    <property type="entry name" value="DNA_brk_join_enz"/>
</dbReference>
<dbReference type="Proteomes" id="UP000198211">
    <property type="component" value="Unassembled WGS sequence"/>
</dbReference>
<dbReference type="SUPFAM" id="SSF56349">
    <property type="entry name" value="DNA breaking-rejoining enzymes"/>
    <property type="match status" value="1"/>
</dbReference>
<dbReference type="PANTHER" id="PTHR34605:SF4">
    <property type="entry name" value="DNA ADENINE METHYLTRANSFERASE"/>
    <property type="match status" value="1"/>
</dbReference>
<dbReference type="OrthoDB" id="128842at2759"/>
<evidence type="ECO:0000313" key="3">
    <source>
        <dbReference type="EMBL" id="OWZ02848.1"/>
    </source>
</evidence>
<dbReference type="GO" id="GO:0006310">
    <property type="term" value="P:DNA recombination"/>
    <property type="evidence" value="ECO:0007669"/>
    <property type="project" value="UniProtKB-KW"/>
</dbReference>
<proteinExistence type="predicted"/>
<dbReference type="EMBL" id="NBNE01005904">
    <property type="protein sequence ID" value="OWZ02848.1"/>
    <property type="molecule type" value="Genomic_DNA"/>
</dbReference>
<organism evidence="3 4">
    <name type="scientific">Phytophthora megakarya</name>
    <dbReference type="NCBI Taxonomy" id="4795"/>
    <lineage>
        <taxon>Eukaryota</taxon>
        <taxon>Sar</taxon>
        <taxon>Stramenopiles</taxon>
        <taxon>Oomycota</taxon>
        <taxon>Peronosporomycetes</taxon>
        <taxon>Peronosporales</taxon>
        <taxon>Peronosporaceae</taxon>
        <taxon>Phytophthora</taxon>
    </lineage>
</organism>
<evidence type="ECO:0008006" key="5">
    <source>
        <dbReference type="Google" id="ProtNLM"/>
    </source>
</evidence>
<evidence type="ECO:0000313" key="4">
    <source>
        <dbReference type="Proteomes" id="UP000198211"/>
    </source>
</evidence>
<keyword evidence="1" id="KW-0238">DNA-binding</keyword>
<dbReference type="PANTHER" id="PTHR34605">
    <property type="entry name" value="PHAGE_INTEGRASE DOMAIN-CONTAINING PROTEIN"/>
    <property type="match status" value="1"/>
</dbReference>
<gene>
    <name evidence="3" type="ORF">PHMEG_00025522</name>
</gene>
<keyword evidence="2" id="KW-0233">DNA recombination</keyword>
<evidence type="ECO:0000256" key="2">
    <source>
        <dbReference type="ARBA" id="ARBA00023172"/>
    </source>
</evidence>
<dbReference type="Gene3D" id="1.10.150.130">
    <property type="match status" value="1"/>
</dbReference>
<name>A0A225VDA5_9STRA</name>
<accession>A0A225VDA5</accession>
<dbReference type="AlphaFoldDB" id="A0A225VDA5"/>
<dbReference type="InterPro" id="IPR013762">
    <property type="entry name" value="Integrase-like_cat_sf"/>
</dbReference>
<protein>
    <recommendedName>
        <fullName evidence="5">Tyr recombinase domain-containing protein</fullName>
    </recommendedName>
</protein>
<dbReference type="GO" id="GO:0015074">
    <property type="term" value="P:DNA integration"/>
    <property type="evidence" value="ECO:0007669"/>
    <property type="project" value="InterPro"/>
</dbReference>